<feature type="coiled-coil region" evidence="1">
    <location>
        <begin position="420"/>
        <end position="461"/>
    </location>
</feature>
<evidence type="ECO:0000313" key="2">
    <source>
        <dbReference type="EMBL" id="GIO34448.1"/>
    </source>
</evidence>
<evidence type="ECO:0000256" key="1">
    <source>
        <dbReference type="SAM" id="Coils"/>
    </source>
</evidence>
<evidence type="ECO:0000313" key="3">
    <source>
        <dbReference type="Proteomes" id="UP000679779"/>
    </source>
</evidence>
<dbReference type="Proteomes" id="UP000679779">
    <property type="component" value="Unassembled WGS sequence"/>
</dbReference>
<organism evidence="2 3">
    <name type="scientific">Paenibacillus albilobatus</name>
    <dbReference type="NCBI Taxonomy" id="2716884"/>
    <lineage>
        <taxon>Bacteria</taxon>
        <taxon>Bacillati</taxon>
        <taxon>Bacillota</taxon>
        <taxon>Bacilli</taxon>
        <taxon>Bacillales</taxon>
        <taxon>Paenibacillaceae</taxon>
        <taxon>Paenibacillus</taxon>
    </lineage>
</organism>
<keyword evidence="3" id="KW-1185">Reference proteome</keyword>
<dbReference type="EMBL" id="BORQ01000010">
    <property type="protein sequence ID" value="GIO34448.1"/>
    <property type="molecule type" value="Genomic_DNA"/>
</dbReference>
<reference evidence="2" key="1">
    <citation type="submission" date="2021-03" db="EMBL/GenBank/DDBJ databases">
        <title>Antimicrobial resistance genes in bacteria isolated from Japanese honey, and their potential for conferring macrolide and lincosamide resistance in the American foulbrood pathogen Paenibacillus larvae.</title>
        <authorList>
            <person name="Okamoto M."/>
            <person name="Kumagai M."/>
            <person name="Kanamori H."/>
            <person name="Takamatsu D."/>
        </authorList>
    </citation>
    <scope>NUCLEOTIDE SEQUENCE</scope>
    <source>
        <strain evidence="2">J2TS6</strain>
    </source>
</reference>
<proteinExistence type="predicted"/>
<dbReference type="RefSeq" id="WP_160043961.1">
    <property type="nucleotide sequence ID" value="NZ_BORQ01000010.1"/>
</dbReference>
<comment type="caution">
    <text evidence="2">The sequence shown here is derived from an EMBL/GenBank/DDBJ whole genome shotgun (WGS) entry which is preliminary data.</text>
</comment>
<gene>
    <name evidence="2" type="ORF">J2TS6_55890</name>
</gene>
<keyword evidence="1" id="KW-0175">Coiled coil</keyword>
<dbReference type="AlphaFoldDB" id="A0A919XN40"/>
<name>A0A919XN40_9BACL</name>
<protein>
    <submittedName>
        <fullName evidence="2">Uncharacterized protein</fullName>
    </submittedName>
</protein>
<sequence>MKKTGLDPNILCVPIQVQAMMVGKSPVPTVFANIPDDFSRILMNPLGDQVPSGIMSEKTQEKPGVHLSWILPEGLRQGFQRSENQEPEYPRVPNLWIVSRLWSSDGQPDALLCQHWIVESDALEKASGPEYGNEGSLTYPKLDDPKRPYRILGRSYPYETILPEPDERLDTLNALGPGNPAFSAMYPYHRNVFGFYDDLTDQDGKRFENISISYVVRGFYSDGLPLAESADICRDRYGWEPPEGLKYPASVALHGLVTDLVWINDREDYNGPVIRKLPMPKLAVGNTSAEAVSALHGMSDGSNEHLMRVLLNDQSHKLLNLNGIYQADYADHERRFQMAAEQTTYKLQSKINDKEYKDLPDLPPVDQILFRNLQQGIGELYKRLFDADAKRSRIYDLWCKYMIKAQVTDPFEIKEAKKWMERYQKDIEKEIKALELAEIEIKEIRERLKILEQQLADSIQAFYEVQQTAGNRFYEPNSPVLLLSGANRGALFDANPSRDERNLLKCRLLQETVQALQFDFTLRGSSYSAVIRANQLLPEAEVKGSYPELLLEALLFCMNSAERITTLIGQQLGLLPFSQEERIQLTDIVRQTQRDMATGLVDNGEVFPDRLFLNLWTSPWNPILLCWRGLYYPDKELVGSHPKLSNWTFRGTDYVFNGPMPDTKDAVVIEGKIFLTPHIAKQLHAMAIKQLGTEHAQTFGALDQMDYLSQALDGFNERFLMSQLALRFPVMVLQKGSADLAEQVSEALRGFATEKPLFNTFFSPLRGGFFKFDQLRLIDTFGQFQNIDCNQYAIAEDLRRTDKLIGQQVMLPPRFMQPTRLGFDWIRARSGEFCDFNLPDSPICGWMIPNHADQSLLIYDEEGVMLGSLIATAFDGDRVQWRNAPGMPFPDRGPFFDVGSRSGELPAAMNADMKAFLSEILRRSHEQQEDVLTPFLQLVDSALWDIHQPETASASGLSLFAGKPLVLAKANIKLIQAGPPEAYKLLESNNKKPVPVPDISLKHFEMPIWIGETHHTGDGAVGFFIQDGQSGYKQFNSAFADPDPASDYLKRNNRTYVSADDQAAGTTLSLILDPLASIHLISGMLPVSEQRIPIDRIENALDQLYLTLYAGPLLVGEESYVMPLTKLPNRDWEFVTPGEAEEWIETQNLKPSSGNAFLAKPPIRAVEGWLKLKVGGTNGSETSK</sequence>
<accession>A0A919XN40</accession>